<feature type="region of interest" description="Disordered" evidence="1">
    <location>
        <begin position="555"/>
        <end position="631"/>
    </location>
</feature>
<reference evidence="3" key="1">
    <citation type="submission" date="2022-08" db="UniProtKB">
        <authorList>
            <consortium name="EnsemblMetazoa"/>
        </authorList>
    </citation>
    <scope>IDENTIFICATION</scope>
</reference>
<feature type="region of interest" description="Disordered" evidence="1">
    <location>
        <begin position="435"/>
        <end position="454"/>
    </location>
</feature>
<feature type="domain" description="CID" evidence="2">
    <location>
        <begin position="1"/>
        <end position="116"/>
    </location>
</feature>
<dbReference type="Proteomes" id="UP000075882">
    <property type="component" value="Unassembled WGS sequence"/>
</dbReference>
<name>A0A8W7PFP1_ANOCL</name>
<feature type="compositionally biased region" description="Acidic residues" evidence="1">
    <location>
        <begin position="596"/>
        <end position="613"/>
    </location>
</feature>
<dbReference type="SMART" id="SM00582">
    <property type="entry name" value="RPR"/>
    <property type="match status" value="1"/>
</dbReference>
<dbReference type="AlphaFoldDB" id="A0A8W7PFP1"/>
<dbReference type="EnsemblMetazoa" id="ACOM030971-RA">
    <property type="protein sequence ID" value="ACOM030971-PA.1"/>
    <property type="gene ID" value="ACOM030971"/>
</dbReference>
<dbReference type="Gene3D" id="1.25.40.90">
    <property type="match status" value="1"/>
</dbReference>
<feature type="compositionally biased region" description="Polar residues" evidence="1">
    <location>
        <begin position="472"/>
        <end position="481"/>
    </location>
</feature>
<dbReference type="SUPFAM" id="SSF48464">
    <property type="entry name" value="ENTH/VHS domain"/>
    <property type="match status" value="1"/>
</dbReference>
<dbReference type="Gene3D" id="6.10.250.2560">
    <property type="match status" value="1"/>
</dbReference>
<dbReference type="PROSITE" id="PS51391">
    <property type="entry name" value="CID"/>
    <property type="match status" value="1"/>
</dbReference>
<feature type="compositionally biased region" description="Low complexity" evidence="1">
    <location>
        <begin position="133"/>
        <end position="146"/>
    </location>
</feature>
<evidence type="ECO:0000313" key="3">
    <source>
        <dbReference type="EnsemblMetazoa" id="ACOM030971-PA.1"/>
    </source>
</evidence>
<dbReference type="Pfam" id="PF04818">
    <property type="entry name" value="CID"/>
    <property type="match status" value="1"/>
</dbReference>
<dbReference type="CDD" id="cd16981">
    <property type="entry name" value="CID_RPRD_like"/>
    <property type="match status" value="1"/>
</dbReference>
<dbReference type="GO" id="GO:0000993">
    <property type="term" value="F:RNA polymerase II complex binding"/>
    <property type="evidence" value="ECO:0007669"/>
    <property type="project" value="TreeGrafter"/>
</dbReference>
<feature type="region of interest" description="Disordered" evidence="1">
    <location>
        <begin position="472"/>
        <end position="517"/>
    </location>
</feature>
<dbReference type="PANTHER" id="PTHR12460">
    <property type="entry name" value="CYCLIN-DEPENDENT KINASE INHIBITOR-RELATED PROTEIN"/>
    <property type="match status" value="1"/>
</dbReference>
<feature type="compositionally biased region" description="Polar residues" evidence="1">
    <location>
        <begin position="147"/>
        <end position="157"/>
    </location>
</feature>
<protein>
    <recommendedName>
        <fullName evidence="2">CID domain-containing protein</fullName>
    </recommendedName>
</protein>
<proteinExistence type="predicted"/>
<feature type="compositionally biased region" description="Basic and acidic residues" evidence="1">
    <location>
        <begin position="502"/>
        <end position="514"/>
    </location>
</feature>
<dbReference type="InterPro" id="IPR008942">
    <property type="entry name" value="ENTH_VHS"/>
</dbReference>
<dbReference type="InterPro" id="IPR006569">
    <property type="entry name" value="CID_dom"/>
</dbReference>
<dbReference type="VEuPathDB" id="VectorBase:ACON2_032797"/>
<sequence>MLASQRDSIQHLSSWCLSRRAHHKKIVSSWLNVLKQVKIESRLTLFHLANDVIQNSKRKNYEYVDSWGTYLQKATTLVRDEKVKHKILRIFKIWEEREIYNEEFLADLNGLLSVTTSSAKKLQQQQQQQQQLQQQQPQQQQSQQQQNALGSNQSGATLATGPTKLTETKSVVNANSTQLDVDDYQATHLVAIVRECVKHQSDTDQTFKGLNKKPHVDVEVVMNSIKGKDRKRVEAVELEIEDHLSQYENVVDVLKTEQKSRQELLTVLEQARLFYENQRTEVKVVVNAYRNFGNRLKSMKKKLDELTVSLPSPIPSPDINAPSPVPSDGDNILPNEDSYFPMIQHQGSYMGGGPLSFDINDFGRSNSPMVMNRVPAPPTVPSNDSDRGGGRGSVWAAHGNVFPVPTNDVDLRLMPPSGASSSYGVQASNSALTVVPTTDGSSEAASNDAGDESNDLDMRIQSLEKAIAAQIASSGNHSTVPPLSLDKLDDAEGGSDLLEGGSAHDGEENEDSVHSVEGAAEGDGELNLPTLQTPVSLLEIDSFLQNFERENFDDFTKPPALLMSNQTESSQSPPATSDRSVPATGEVKRNPSDNTESVDMDVSEEEEDEPVEQDESKRSPSRSSELLVGEV</sequence>
<dbReference type="GO" id="GO:0031124">
    <property type="term" value="P:mRNA 3'-end processing"/>
    <property type="evidence" value="ECO:0007669"/>
    <property type="project" value="TreeGrafter"/>
</dbReference>
<dbReference type="PANTHER" id="PTHR12460:SF40">
    <property type="entry name" value="REGULATION OF NUCLEAR PRE-MRNA DOMAIN-CONTAINING PROTEIN 2"/>
    <property type="match status" value="1"/>
</dbReference>
<evidence type="ECO:0000256" key="1">
    <source>
        <dbReference type="SAM" id="MobiDB-lite"/>
    </source>
</evidence>
<accession>A0A8W7PFP1</accession>
<organism evidence="3">
    <name type="scientific">Anopheles coluzzii</name>
    <name type="common">African malaria mosquito</name>
    <dbReference type="NCBI Taxonomy" id="1518534"/>
    <lineage>
        <taxon>Eukaryota</taxon>
        <taxon>Metazoa</taxon>
        <taxon>Ecdysozoa</taxon>
        <taxon>Arthropoda</taxon>
        <taxon>Hexapoda</taxon>
        <taxon>Insecta</taxon>
        <taxon>Pterygota</taxon>
        <taxon>Neoptera</taxon>
        <taxon>Endopterygota</taxon>
        <taxon>Diptera</taxon>
        <taxon>Nematocera</taxon>
        <taxon>Culicoidea</taxon>
        <taxon>Culicidae</taxon>
        <taxon>Anophelinae</taxon>
        <taxon>Anopheles</taxon>
    </lineage>
</organism>
<evidence type="ECO:0000259" key="2">
    <source>
        <dbReference type="PROSITE" id="PS51391"/>
    </source>
</evidence>
<feature type="compositionally biased region" description="Polar residues" evidence="1">
    <location>
        <begin position="435"/>
        <end position="445"/>
    </location>
</feature>
<feature type="region of interest" description="Disordered" evidence="1">
    <location>
        <begin position="133"/>
        <end position="164"/>
    </location>
</feature>
<feature type="compositionally biased region" description="Polar residues" evidence="1">
    <location>
        <begin position="563"/>
        <end position="579"/>
    </location>
</feature>
<dbReference type="SUPFAM" id="SSF81995">
    <property type="entry name" value="beta-sandwich domain of Sec23/24"/>
    <property type="match status" value="1"/>
</dbReference>